<dbReference type="InterPro" id="IPR030395">
    <property type="entry name" value="GP_PDE_dom"/>
</dbReference>
<dbReference type="EC" id="3.1.4.46" evidence="2"/>
<reference evidence="2 3" key="1">
    <citation type="submission" date="2020-07" db="EMBL/GenBank/DDBJ databases">
        <title>Sequencing the genomes of 1000 actinobacteria strains.</title>
        <authorList>
            <person name="Klenk H.-P."/>
        </authorList>
    </citation>
    <scope>NUCLEOTIDE SEQUENCE [LARGE SCALE GENOMIC DNA]</scope>
    <source>
        <strain evidence="2 3">DSM 103164</strain>
    </source>
</reference>
<dbReference type="Gene3D" id="3.20.20.190">
    <property type="entry name" value="Phosphatidylinositol (PI) phosphodiesterase"/>
    <property type="match status" value="1"/>
</dbReference>
<name>A0A7Z0D752_9ACTN</name>
<dbReference type="EMBL" id="JACBZS010000001">
    <property type="protein sequence ID" value="NYI70121.1"/>
    <property type="molecule type" value="Genomic_DNA"/>
</dbReference>
<evidence type="ECO:0000313" key="2">
    <source>
        <dbReference type="EMBL" id="NYI70121.1"/>
    </source>
</evidence>
<sequence>MTRPPVIEIVAHRGDPVGEPENTVASIRRAIADGARVVEVDVRLSAEGTPVLLHDATTERLWGRGAPVGRQSLAQLRALRAVGRRDAVGIPTLAEALAAADGARLLIDLPDRRTAPAAWEVAHASGAPVAWCGDLGGLRTVRRLDPGAELWLTWHRPGFPGAALLAKLRPHRVNPFHRLVNDQWVRLARRAGVEVSCWTVDDIGRARRLADSGVAAIISNRAASLRSALQPASVAL</sequence>
<organism evidence="2 3">
    <name type="scientific">Naumannella cuiyingiana</name>
    <dbReference type="NCBI Taxonomy" id="1347891"/>
    <lineage>
        <taxon>Bacteria</taxon>
        <taxon>Bacillati</taxon>
        <taxon>Actinomycetota</taxon>
        <taxon>Actinomycetes</taxon>
        <taxon>Propionibacteriales</taxon>
        <taxon>Propionibacteriaceae</taxon>
        <taxon>Naumannella</taxon>
    </lineage>
</organism>
<proteinExistence type="predicted"/>
<dbReference type="Proteomes" id="UP000527616">
    <property type="component" value="Unassembled WGS sequence"/>
</dbReference>
<gene>
    <name evidence="2" type="ORF">GGQ54_000681</name>
</gene>
<dbReference type="PROSITE" id="PS50007">
    <property type="entry name" value="PIPLC_X_DOMAIN"/>
    <property type="match status" value="1"/>
</dbReference>
<dbReference type="GO" id="GO:0008889">
    <property type="term" value="F:glycerophosphodiester phosphodiesterase activity"/>
    <property type="evidence" value="ECO:0007669"/>
    <property type="project" value="UniProtKB-EC"/>
</dbReference>
<dbReference type="GO" id="GO:0006629">
    <property type="term" value="P:lipid metabolic process"/>
    <property type="evidence" value="ECO:0007669"/>
    <property type="project" value="InterPro"/>
</dbReference>
<dbReference type="InterPro" id="IPR017946">
    <property type="entry name" value="PLC-like_Pdiesterase_TIM-brl"/>
</dbReference>
<dbReference type="RefSeq" id="WP_179444108.1">
    <property type="nucleotide sequence ID" value="NZ_JACBZS010000001.1"/>
</dbReference>
<dbReference type="CDD" id="cd08556">
    <property type="entry name" value="GDPD"/>
    <property type="match status" value="1"/>
</dbReference>
<comment type="caution">
    <text evidence="2">The sequence shown here is derived from an EMBL/GenBank/DDBJ whole genome shotgun (WGS) entry which is preliminary data.</text>
</comment>
<accession>A0A7Z0D752</accession>
<dbReference type="PROSITE" id="PS51704">
    <property type="entry name" value="GP_PDE"/>
    <property type="match status" value="1"/>
</dbReference>
<dbReference type="SUPFAM" id="SSF51695">
    <property type="entry name" value="PLC-like phosphodiesterases"/>
    <property type="match status" value="1"/>
</dbReference>
<evidence type="ECO:0000313" key="3">
    <source>
        <dbReference type="Proteomes" id="UP000527616"/>
    </source>
</evidence>
<evidence type="ECO:0000259" key="1">
    <source>
        <dbReference type="PROSITE" id="PS51704"/>
    </source>
</evidence>
<dbReference type="Pfam" id="PF03009">
    <property type="entry name" value="GDPD"/>
    <property type="match status" value="1"/>
</dbReference>
<dbReference type="PANTHER" id="PTHR46211:SF1">
    <property type="entry name" value="GLYCEROPHOSPHODIESTER PHOSPHODIESTERASE, CYTOPLASMIC"/>
    <property type="match status" value="1"/>
</dbReference>
<feature type="domain" description="GP-PDE" evidence="1">
    <location>
        <begin position="7"/>
        <end position="229"/>
    </location>
</feature>
<dbReference type="AlphaFoldDB" id="A0A7Z0D752"/>
<keyword evidence="2" id="KW-0378">Hydrolase</keyword>
<dbReference type="PANTHER" id="PTHR46211">
    <property type="entry name" value="GLYCEROPHOSPHORYL DIESTER PHOSPHODIESTERASE"/>
    <property type="match status" value="1"/>
</dbReference>
<keyword evidence="3" id="KW-1185">Reference proteome</keyword>
<protein>
    <submittedName>
        <fullName evidence="2">Glycerophosphoryl diester phosphodiesterase</fullName>
        <ecNumber evidence="2">3.1.4.46</ecNumber>
    </submittedName>
</protein>